<dbReference type="SUPFAM" id="SSF53697">
    <property type="entry name" value="SIS domain"/>
    <property type="match status" value="1"/>
</dbReference>
<dbReference type="PROSITE" id="PS51464">
    <property type="entry name" value="SIS"/>
    <property type="match status" value="1"/>
</dbReference>
<keyword evidence="3" id="KW-0804">Transcription</keyword>
<organism evidence="6 7">
    <name type="scientific">Vagococcus coleopterorum</name>
    <dbReference type="NCBI Taxonomy" id="2714946"/>
    <lineage>
        <taxon>Bacteria</taxon>
        <taxon>Bacillati</taxon>
        <taxon>Bacillota</taxon>
        <taxon>Bacilli</taxon>
        <taxon>Lactobacillales</taxon>
        <taxon>Enterococcaceae</taxon>
        <taxon>Vagococcus</taxon>
    </lineage>
</organism>
<dbReference type="KEGG" id="vah:G7081_01320"/>
<dbReference type="RefSeq" id="WP_166006700.1">
    <property type="nucleotide sequence ID" value="NZ_CP049886.1"/>
</dbReference>
<dbReference type="PROSITE" id="PS51071">
    <property type="entry name" value="HTH_RPIR"/>
    <property type="match status" value="1"/>
</dbReference>
<proteinExistence type="predicted"/>
<evidence type="ECO:0000256" key="3">
    <source>
        <dbReference type="ARBA" id="ARBA00023163"/>
    </source>
</evidence>
<dbReference type="InterPro" id="IPR046348">
    <property type="entry name" value="SIS_dom_sf"/>
</dbReference>
<dbReference type="PANTHER" id="PTHR30514:SF10">
    <property type="entry name" value="MURR_RPIR FAMILY TRANSCRIPTIONAL REGULATOR"/>
    <property type="match status" value="1"/>
</dbReference>
<dbReference type="InterPro" id="IPR036388">
    <property type="entry name" value="WH-like_DNA-bd_sf"/>
</dbReference>
<reference evidence="6 7" key="1">
    <citation type="submission" date="2020-03" db="EMBL/GenBank/DDBJ databases">
        <title>Vagococcus sp. nov., isolated from beetles.</title>
        <authorList>
            <person name="Hyun D.-W."/>
            <person name="Bae J.-W."/>
        </authorList>
    </citation>
    <scope>NUCLEOTIDE SEQUENCE [LARGE SCALE GENOMIC DNA]</scope>
    <source>
        <strain evidence="6 7">HDW17A</strain>
    </source>
</reference>
<gene>
    <name evidence="6" type="ORF">G7081_01320</name>
</gene>
<dbReference type="EMBL" id="CP049886">
    <property type="protein sequence ID" value="QIL45823.1"/>
    <property type="molecule type" value="Genomic_DNA"/>
</dbReference>
<dbReference type="GO" id="GO:0003700">
    <property type="term" value="F:DNA-binding transcription factor activity"/>
    <property type="evidence" value="ECO:0007669"/>
    <property type="project" value="InterPro"/>
</dbReference>
<name>A0A6G8ALM1_9ENTE</name>
<sequence length="281" mass="31324">MHNNILLEIKNYYTNFSKSEKKIADWILKYPSDVLKLSVTDLAKKTETSSATLVRFCYRLDLDGFSDLKINLSNCLATQTTDLHTDILVDEPIDTIKKKLAYKINFAFEETNIKLDNEAINEAIRHIESARMIYTYGIGASAIVAQDISQKLGRSGKNVSYTDNSHLLATSLATNEQADIIFLISHSGMKQEVIKLAAIAKENNITVLSMTSDKDSPLAKESDILLLTADSNEPVLRSSASNSLLTQLFAIDILFSTYASRHYNSMIKKISDSKKAIQSLN</sequence>
<protein>
    <submittedName>
        <fullName evidence="6">MurR/RpiR family transcriptional regulator</fullName>
    </submittedName>
</protein>
<dbReference type="InterPro" id="IPR035472">
    <property type="entry name" value="RpiR-like_SIS"/>
</dbReference>
<dbReference type="Gene3D" id="3.40.50.10490">
    <property type="entry name" value="Glucose-6-phosphate isomerase like protein, domain 1"/>
    <property type="match status" value="1"/>
</dbReference>
<feature type="domain" description="HTH rpiR-type" evidence="4">
    <location>
        <begin position="3"/>
        <end position="79"/>
    </location>
</feature>
<dbReference type="Pfam" id="PF01418">
    <property type="entry name" value="HTH_6"/>
    <property type="match status" value="1"/>
</dbReference>
<dbReference type="PANTHER" id="PTHR30514">
    <property type="entry name" value="GLUCOKINASE"/>
    <property type="match status" value="1"/>
</dbReference>
<dbReference type="SUPFAM" id="SSF46689">
    <property type="entry name" value="Homeodomain-like"/>
    <property type="match status" value="1"/>
</dbReference>
<dbReference type="GO" id="GO:0003677">
    <property type="term" value="F:DNA binding"/>
    <property type="evidence" value="ECO:0007669"/>
    <property type="project" value="UniProtKB-KW"/>
</dbReference>
<keyword evidence="7" id="KW-1185">Reference proteome</keyword>
<dbReference type="InterPro" id="IPR001347">
    <property type="entry name" value="SIS_dom"/>
</dbReference>
<dbReference type="GO" id="GO:0097367">
    <property type="term" value="F:carbohydrate derivative binding"/>
    <property type="evidence" value="ECO:0007669"/>
    <property type="project" value="InterPro"/>
</dbReference>
<evidence type="ECO:0000259" key="4">
    <source>
        <dbReference type="PROSITE" id="PS51071"/>
    </source>
</evidence>
<dbReference type="InterPro" id="IPR009057">
    <property type="entry name" value="Homeodomain-like_sf"/>
</dbReference>
<dbReference type="Pfam" id="PF01380">
    <property type="entry name" value="SIS"/>
    <property type="match status" value="1"/>
</dbReference>
<evidence type="ECO:0000313" key="6">
    <source>
        <dbReference type="EMBL" id="QIL45823.1"/>
    </source>
</evidence>
<dbReference type="InterPro" id="IPR047640">
    <property type="entry name" value="RpiR-like"/>
</dbReference>
<keyword evidence="1" id="KW-0805">Transcription regulation</keyword>
<dbReference type="AlphaFoldDB" id="A0A6G8ALM1"/>
<dbReference type="InterPro" id="IPR000281">
    <property type="entry name" value="HTH_RpiR"/>
</dbReference>
<dbReference type="CDD" id="cd05013">
    <property type="entry name" value="SIS_RpiR"/>
    <property type="match status" value="1"/>
</dbReference>
<evidence type="ECO:0000256" key="2">
    <source>
        <dbReference type="ARBA" id="ARBA00023125"/>
    </source>
</evidence>
<dbReference type="GO" id="GO:1901135">
    <property type="term" value="P:carbohydrate derivative metabolic process"/>
    <property type="evidence" value="ECO:0007669"/>
    <property type="project" value="InterPro"/>
</dbReference>
<feature type="domain" description="SIS" evidence="5">
    <location>
        <begin position="123"/>
        <end position="264"/>
    </location>
</feature>
<keyword evidence="2" id="KW-0238">DNA-binding</keyword>
<evidence type="ECO:0000259" key="5">
    <source>
        <dbReference type="PROSITE" id="PS51464"/>
    </source>
</evidence>
<dbReference type="Proteomes" id="UP000500890">
    <property type="component" value="Chromosome"/>
</dbReference>
<evidence type="ECO:0000313" key="7">
    <source>
        <dbReference type="Proteomes" id="UP000500890"/>
    </source>
</evidence>
<evidence type="ECO:0000256" key="1">
    <source>
        <dbReference type="ARBA" id="ARBA00023015"/>
    </source>
</evidence>
<dbReference type="Gene3D" id="1.10.10.10">
    <property type="entry name" value="Winged helix-like DNA-binding domain superfamily/Winged helix DNA-binding domain"/>
    <property type="match status" value="1"/>
</dbReference>
<accession>A0A6G8ALM1</accession>